<reference evidence="2 3" key="1">
    <citation type="submission" date="2015-01" db="EMBL/GenBank/DDBJ databases">
        <title>Genome sequence of Mycobacterium llatzerense and Mycobacterium immunogenum recovered from brain abscess.</title>
        <authorList>
            <person name="Greninger A.L."/>
            <person name="Langelier C."/>
            <person name="Cunningham G."/>
            <person name="Chiu C.Y."/>
            <person name="Miller S."/>
        </authorList>
    </citation>
    <scope>NUCLEOTIDE SEQUENCE [LARGE SCALE GENOMIC DNA]</scope>
    <source>
        <strain evidence="2 3">CLUC14</strain>
    </source>
</reference>
<organism evidence="2 3">
    <name type="scientific">Mycolicibacterium llatzerense</name>
    <dbReference type="NCBI Taxonomy" id="280871"/>
    <lineage>
        <taxon>Bacteria</taxon>
        <taxon>Bacillati</taxon>
        <taxon>Actinomycetota</taxon>
        <taxon>Actinomycetes</taxon>
        <taxon>Mycobacteriales</taxon>
        <taxon>Mycobacteriaceae</taxon>
        <taxon>Mycolicibacterium</taxon>
    </lineage>
</organism>
<proteinExistence type="predicted"/>
<evidence type="ECO:0000259" key="1">
    <source>
        <dbReference type="Pfam" id="PF12697"/>
    </source>
</evidence>
<name>A0A0D1LCW3_9MYCO</name>
<accession>A0A0D1LCW3</accession>
<dbReference type="Proteomes" id="UP000032221">
    <property type="component" value="Unassembled WGS sequence"/>
</dbReference>
<dbReference type="STRING" id="280871.TL10_28010"/>
<dbReference type="AlphaFoldDB" id="A0A0D1LCW3"/>
<dbReference type="PANTHER" id="PTHR43689">
    <property type="entry name" value="HYDROLASE"/>
    <property type="match status" value="1"/>
</dbReference>
<dbReference type="GO" id="GO:0003824">
    <property type="term" value="F:catalytic activity"/>
    <property type="evidence" value="ECO:0007669"/>
    <property type="project" value="UniProtKB-ARBA"/>
</dbReference>
<protein>
    <submittedName>
        <fullName evidence="2">Lysophospholipase</fullName>
    </submittedName>
</protein>
<dbReference type="OrthoDB" id="1376138at2"/>
<dbReference type="Gene3D" id="3.40.50.1820">
    <property type="entry name" value="alpha/beta hydrolase"/>
    <property type="match status" value="1"/>
</dbReference>
<keyword evidence="3" id="KW-1185">Reference proteome</keyword>
<gene>
    <name evidence="2" type="ORF">TL10_28010</name>
</gene>
<dbReference type="Pfam" id="PF12697">
    <property type="entry name" value="Abhydrolase_6"/>
    <property type="match status" value="1"/>
</dbReference>
<dbReference type="SUPFAM" id="SSF53474">
    <property type="entry name" value="alpha/beta-Hydrolases"/>
    <property type="match status" value="1"/>
</dbReference>
<dbReference type="InterPro" id="IPR029058">
    <property type="entry name" value="AB_hydrolase_fold"/>
</dbReference>
<dbReference type="InterPro" id="IPR000073">
    <property type="entry name" value="AB_hydrolase_1"/>
</dbReference>
<evidence type="ECO:0000313" key="3">
    <source>
        <dbReference type="Proteomes" id="UP000032221"/>
    </source>
</evidence>
<dbReference type="PATRIC" id="fig|280871.6.peg.5812"/>
<comment type="caution">
    <text evidence="2">The sequence shown here is derived from an EMBL/GenBank/DDBJ whole genome shotgun (WGS) entry which is preliminary data.</text>
</comment>
<sequence length="314" mass="34738">MSYTDQKAWRTIQQHLPAEYRIKPGMEPTEEWWDWQGHRVHLDTYRNPDAPVKIVLFHGVGTNGRQMSTIAGAPLARRGYETIAVDMPGYGVTEVASDALVTYDDWVAAGVDLVAAERKRDDRPILLYGLSAGGMLTYHVAAISPHVAGIVGMTFLDQRNPQVQVETALSPMMGRLGGPMMGRVARTPLRRMRIPMWAVSKMHTLVNDKTALRACLADRTSAGNWVSVAFLASYMNYQPAVEPEDFTACPVLLTQPGADRWTPEHLSEPFLSQITRVPVTTVVLENAGHYPLELPGLDQMVNAIDEFAQPIASS</sequence>
<dbReference type="RefSeq" id="WP_043390213.1">
    <property type="nucleotide sequence ID" value="NZ_JXST01000065.1"/>
</dbReference>
<evidence type="ECO:0000313" key="2">
    <source>
        <dbReference type="EMBL" id="KIU13791.1"/>
    </source>
</evidence>
<dbReference type="PANTHER" id="PTHR43689:SF8">
    <property type="entry name" value="ALPHA_BETA-HYDROLASES SUPERFAMILY PROTEIN"/>
    <property type="match status" value="1"/>
</dbReference>
<dbReference type="EMBL" id="JXST01000065">
    <property type="protein sequence ID" value="KIU13791.1"/>
    <property type="molecule type" value="Genomic_DNA"/>
</dbReference>
<feature type="domain" description="AB hydrolase-1" evidence="1">
    <location>
        <begin position="54"/>
        <end position="293"/>
    </location>
</feature>